<name>A0A1G9MC77_9FLAO</name>
<dbReference type="Proteomes" id="UP000199440">
    <property type="component" value="Unassembled WGS sequence"/>
</dbReference>
<dbReference type="OrthoDB" id="5562884at2"/>
<protein>
    <recommendedName>
        <fullName evidence="4">MetA-pathway of phenol degradation</fullName>
    </recommendedName>
</protein>
<feature type="chain" id="PRO_5011764577" description="MetA-pathway of phenol degradation" evidence="1">
    <location>
        <begin position="23"/>
        <end position="308"/>
    </location>
</feature>
<organism evidence="2 3">
    <name type="scientific">Kriegella aquimaris</name>
    <dbReference type="NCBI Taxonomy" id="192904"/>
    <lineage>
        <taxon>Bacteria</taxon>
        <taxon>Pseudomonadati</taxon>
        <taxon>Bacteroidota</taxon>
        <taxon>Flavobacteriia</taxon>
        <taxon>Flavobacteriales</taxon>
        <taxon>Flavobacteriaceae</taxon>
        <taxon>Kriegella</taxon>
    </lineage>
</organism>
<evidence type="ECO:0000313" key="2">
    <source>
        <dbReference type="EMBL" id="SDL71799.1"/>
    </source>
</evidence>
<keyword evidence="3" id="KW-1185">Reference proteome</keyword>
<accession>A0A1G9MC77</accession>
<dbReference type="AlphaFoldDB" id="A0A1G9MC77"/>
<sequence length="308" mass="32812">MKTKKTLLIFLGVLMTGSIVQAQGLVDGYYNQKGHLAVTTSYTRVGAYDEFYVGKEKTGPVPVHNEISQDIFGVYAKYGLLDDLTLVLNVPYIATKGYGNPDPVNGETKQSDFQDVCLTAKYRPFRADFSSGRIDGITALGFAIPSGYEPNGILSIGNGAFSTDLHIGGHLQLNGGFFSTLIAGYSFRGKASDNLGTNGGADFDVPNAFLAVGKLGYAASKFYVELWMDYQASSSDGVDIMGTGFANNFPETRVDYTRLGISGYVPITKGIGLSAGYGTLLDGRNIGNSGYFSTGVTFSFDTASSSVN</sequence>
<dbReference type="RefSeq" id="WP_089886874.1">
    <property type="nucleotide sequence ID" value="NZ_FNGV01000002.1"/>
</dbReference>
<proteinExistence type="predicted"/>
<evidence type="ECO:0008006" key="4">
    <source>
        <dbReference type="Google" id="ProtNLM"/>
    </source>
</evidence>
<keyword evidence="1" id="KW-0732">Signal</keyword>
<evidence type="ECO:0000256" key="1">
    <source>
        <dbReference type="SAM" id="SignalP"/>
    </source>
</evidence>
<reference evidence="2 3" key="1">
    <citation type="submission" date="2016-10" db="EMBL/GenBank/DDBJ databases">
        <authorList>
            <person name="de Groot N.N."/>
        </authorList>
    </citation>
    <scope>NUCLEOTIDE SEQUENCE [LARGE SCALE GENOMIC DNA]</scope>
    <source>
        <strain evidence="2 3">DSM 19886</strain>
    </source>
</reference>
<dbReference type="STRING" id="192904.SAMN04488514_102461"/>
<feature type="signal peptide" evidence="1">
    <location>
        <begin position="1"/>
        <end position="22"/>
    </location>
</feature>
<gene>
    <name evidence="2" type="ORF">SAMN04488514_102461</name>
</gene>
<dbReference type="EMBL" id="FNGV01000002">
    <property type="protein sequence ID" value="SDL71799.1"/>
    <property type="molecule type" value="Genomic_DNA"/>
</dbReference>
<evidence type="ECO:0000313" key="3">
    <source>
        <dbReference type="Proteomes" id="UP000199440"/>
    </source>
</evidence>